<protein>
    <recommendedName>
        <fullName evidence="4">Rpr2-domain-containing protein</fullName>
    </recommendedName>
</protein>
<evidence type="ECO:0000256" key="1">
    <source>
        <dbReference type="SAM" id="MobiDB-lite"/>
    </source>
</evidence>
<gene>
    <name evidence="2" type="ORF">DFH05DRAFT_505827</name>
</gene>
<feature type="compositionally biased region" description="Low complexity" evidence="1">
    <location>
        <begin position="153"/>
        <end position="163"/>
    </location>
</feature>
<evidence type="ECO:0000313" key="3">
    <source>
        <dbReference type="Proteomes" id="UP001142393"/>
    </source>
</evidence>
<organism evidence="2 3">
    <name type="scientific">Lentinula detonsa</name>
    <dbReference type="NCBI Taxonomy" id="2804962"/>
    <lineage>
        <taxon>Eukaryota</taxon>
        <taxon>Fungi</taxon>
        <taxon>Dikarya</taxon>
        <taxon>Basidiomycota</taxon>
        <taxon>Agaricomycotina</taxon>
        <taxon>Agaricomycetes</taxon>
        <taxon>Agaricomycetidae</taxon>
        <taxon>Agaricales</taxon>
        <taxon>Marasmiineae</taxon>
        <taxon>Omphalotaceae</taxon>
        <taxon>Lentinula</taxon>
    </lineage>
</organism>
<comment type="caution">
    <text evidence="2">The sequence shown here is derived from an EMBL/GenBank/DDBJ whole genome shotgun (WGS) entry which is preliminary data.</text>
</comment>
<sequence>MDVTAKFQGSIPYTLHSISPALAALHTRRTRKLSTTPTDPDSETYCCAKCGFYLFAGDSSTRVVRVKKNNRRQLTDAPTCTSNSNSRTRARQSTCLQCGWVNELSLDREPASLFPIRRSSLYSKTGDVEQPSIVVVKSIQKPKDAPVESRALSSRSNVQSTSSRHPDPPESSVQPASTPVPVKKSKSRPKKKNGLHEMLAQNRAKEEKAKNALNGGQSSLAAFLESL</sequence>
<name>A0A9W8NRI3_9AGAR</name>
<keyword evidence="3" id="KW-1185">Reference proteome</keyword>
<accession>A0A9W8NRI3</accession>
<evidence type="ECO:0008006" key="4">
    <source>
        <dbReference type="Google" id="ProtNLM"/>
    </source>
</evidence>
<evidence type="ECO:0000313" key="2">
    <source>
        <dbReference type="EMBL" id="KAJ3739401.1"/>
    </source>
</evidence>
<dbReference type="EMBL" id="JANVFU010000018">
    <property type="protein sequence ID" value="KAJ3739401.1"/>
    <property type="molecule type" value="Genomic_DNA"/>
</dbReference>
<feature type="compositionally biased region" description="Basic residues" evidence="1">
    <location>
        <begin position="183"/>
        <end position="193"/>
    </location>
</feature>
<dbReference type="AlphaFoldDB" id="A0A9W8NRI3"/>
<feature type="region of interest" description="Disordered" evidence="1">
    <location>
        <begin position="139"/>
        <end position="196"/>
    </location>
</feature>
<reference evidence="2 3" key="1">
    <citation type="journal article" date="2023" name="Proc. Natl. Acad. Sci. U.S.A.">
        <title>A global phylogenomic analysis of the shiitake genus Lentinula.</title>
        <authorList>
            <person name="Sierra-Patev S."/>
            <person name="Min B."/>
            <person name="Naranjo-Ortiz M."/>
            <person name="Looney B."/>
            <person name="Konkel Z."/>
            <person name="Slot J.C."/>
            <person name="Sakamoto Y."/>
            <person name="Steenwyk J.L."/>
            <person name="Rokas A."/>
            <person name="Carro J."/>
            <person name="Camarero S."/>
            <person name="Ferreira P."/>
            <person name="Molpeceres G."/>
            <person name="Ruiz-Duenas F.J."/>
            <person name="Serrano A."/>
            <person name="Henrissat B."/>
            <person name="Drula E."/>
            <person name="Hughes K.W."/>
            <person name="Mata J.L."/>
            <person name="Ishikawa N.K."/>
            <person name="Vargas-Isla R."/>
            <person name="Ushijima S."/>
            <person name="Smith C.A."/>
            <person name="Donoghue J."/>
            <person name="Ahrendt S."/>
            <person name="Andreopoulos W."/>
            <person name="He G."/>
            <person name="LaButti K."/>
            <person name="Lipzen A."/>
            <person name="Ng V."/>
            <person name="Riley R."/>
            <person name="Sandor L."/>
            <person name="Barry K."/>
            <person name="Martinez A.T."/>
            <person name="Xiao Y."/>
            <person name="Gibbons J.G."/>
            <person name="Terashima K."/>
            <person name="Grigoriev I.V."/>
            <person name="Hibbett D."/>
        </authorList>
    </citation>
    <scope>NUCLEOTIDE SEQUENCE [LARGE SCALE GENOMIC DNA]</scope>
    <source>
        <strain evidence="2 3">TFB7810</strain>
    </source>
</reference>
<dbReference type="Proteomes" id="UP001142393">
    <property type="component" value="Unassembled WGS sequence"/>
</dbReference>
<proteinExistence type="predicted"/>